<evidence type="ECO:0000256" key="1">
    <source>
        <dbReference type="SAM" id="MobiDB-lite"/>
    </source>
</evidence>
<accession>A0A699YZW9</accession>
<organism evidence="2 3">
    <name type="scientific">Haematococcus lacustris</name>
    <name type="common">Green alga</name>
    <name type="synonym">Haematococcus pluvialis</name>
    <dbReference type="NCBI Taxonomy" id="44745"/>
    <lineage>
        <taxon>Eukaryota</taxon>
        <taxon>Viridiplantae</taxon>
        <taxon>Chlorophyta</taxon>
        <taxon>core chlorophytes</taxon>
        <taxon>Chlorophyceae</taxon>
        <taxon>CS clade</taxon>
        <taxon>Chlamydomonadales</taxon>
        <taxon>Haematococcaceae</taxon>
        <taxon>Haematococcus</taxon>
    </lineage>
</organism>
<protein>
    <submittedName>
        <fullName evidence="2">Uncharacterized protein</fullName>
    </submittedName>
</protein>
<comment type="caution">
    <text evidence="2">The sequence shown here is derived from an EMBL/GenBank/DDBJ whole genome shotgun (WGS) entry which is preliminary data.</text>
</comment>
<evidence type="ECO:0000313" key="3">
    <source>
        <dbReference type="Proteomes" id="UP000485058"/>
    </source>
</evidence>
<dbReference type="AlphaFoldDB" id="A0A699YZW9"/>
<feature type="compositionally biased region" description="Basic and acidic residues" evidence="1">
    <location>
        <begin position="45"/>
        <end position="57"/>
    </location>
</feature>
<evidence type="ECO:0000313" key="2">
    <source>
        <dbReference type="EMBL" id="GFH12546.1"/>
    </source>
</evidence>
<proteinExistence type="predicted"/>
<dbReference type="Proteomes" id="UP000485058">
    <property type="component" value="Unassembled WGS sequence"/>
</dbReference>
<dbReference type="EMBL" id="BLLF01000514">
    <property type="protein sequence ID" value="GFH12546.1"/>
    <property type="molecule type" value="Genomic_DNA"/>
</dbReference>
<gene>
    <name evidence="2" type="ORF">HaLaN_08257</name>
</gene>
<feature type="region of interest" description="Disordered" evidence="1">
    <location>
        <begin position="37"/>
        <end position="57"/>
    </location>
</feature>
<name>A0A699YZW9_HAELA</name>
<feature type="non-terminal residue" evidence="2">
    <location>
        <position position="93"/>
    </location>
</feature>
<reference evidence="2 3" key="1">
    <citation type="submission" date="2020-02" db="EMBL/GenBank/DDBJ databases">
        <title>Draft genome sequence of Haematococcus lacustris strain NIES-144.</title>
        <authorList>
            <person name="Morimoto D."/>
            <person name="Nakagawa S."/>
            <person name="Yoshida T."/>
            <person name="Sawayama S."/>
        </authorList>
    </citation>
    <scope>NUCLEOTIDE SEQUENCE [LARGE SCALE GENOMIC DNA]</scope>
    <source>
        <strain evidence="2 3">NIES-144</strain>
    </source>
</reference>
<feature type="non-terminal residue" evidence="2">
    <location>
        <position position="1"/>
    </location>
</feature>
<keyword evidence="3" id="KW-1185">Reference proteome</keyword>
<sequence>SFGTRPEAISSDLPDAEARRLKCRRCPASQCGIAQSKTATAHQSGHHEWADNKRNDGPDEHKIVKWVIAAVSLQLFAQLKLTSIAQCLGYANG</sequence>